<gene>
    <name evidence="5" type="ORF">HC031_28125</name>
</gene>
<sequence>MTSILGTVGAYRRGSTRLCVGLLAGVALGVTALIPAGSAAAGRPVNGDVVGEPSARLTPAQLAGQRIIYSYPGLTPPESLLAHIRNGEAAGVIFFGENIASAAQIAGVVRQLRDAARQSPVHAPLLLMTDQEGGLIRRLPGAPELSEKQIGQSAQPVSGAVRAGTGAGDNLKSVGMNLNLAPVLDVVSVPGNFIDRFQRSYGSDPATVGKLGSAFIGAQQKTGVAATAKHFPGLGATPVGQNTDLEPVTITSSLGDLRARDEAAYPAAISAKVKLIMASWAIYPALDASRPAGLSPTVITSELRGRLGYHGVTITDALEAGALQAFGDNGRRAVLAARAGMDLILCSARDVSQGEAATQGLVGGLRNGDLNATAFQASVRRVTQLRDSLS</sequence>
<protein>
    <submittedName>
        <fullName evidence="5">Beta-N-acetylhexosaminidase</fullName>
    </submittedName>
</protein>
<reference evidence="5 6" key="1">
    <citation type="submission" date="2020-03" db="EMBL/GenBank/DDBJ databases">
        <title>WGS of the type strain of Planosporangium spp.</title>
        <authorList>
            <person name="Thawai C."/>
        </authorList>
    </citation>
    <scope>NUCLEOTIDE SEQUENCE [LARGE SCALE GENOMIC DNA]</scope>
    <source>
        <strain evidence="5 6">TBRC 5610</strain>
    </source>
</reference>
<dbReference type="SUPFAM" id="SSF51445">
    <property type="entry name" value="(Trans)glycosidases"/>
    <property type="match status" value="1"/>
</dbReference>
<evidence type="ECO:0000259" key="4">
    <source>
        <dbReference type="Pfam" id="PF00933"/>
    </source>
</evidence>
<evidence type="ECO:0000313" key="5">
    <source>
        <dbReference type="EMBL" id="NJC73564.1"/>
    </source>
</evidence>
<evidence type="ECO:0000256" key="3">
    <source>
        <dbReference type="ARBA" id="ARBA00023295"/>
    </source>
</evidence>
<evidence type="ECO:0000313" key="6">
    <source>
        <dbReference type="Proteomes" id="UP000722989"/>
    </source>
</evidence>
<keyword evidence="3" id="KW-0326">Glycosidase</keyword>
<evidence type="ECO:0000256" key="2">
    <source>
        <dbReference type="ARBA" id="ARBA00022801"/>
    </source>
</evidence>
<feature type="domain" description="Glycoside hydrolase family 3 N-terminal" evidence="4">
    <location>
        <begin position="82"/>
        <end position="385"/>
    </location>
</feature>
<dbReference type="InterPro" id="IPR036962">
    <property type="entry name" value="Glyco_hydro_3_N_sf"/>
</dbReference>
<organism evidence="5 6">
    <name type="scientific">Planosporangium thailandense</name>
    <dbReference type="NCBI Taxonomy" id="765197"/>
    <lineage>
        <taxon>Bacteria</taxon>
        <taxon>Bacillati</taxon>
        <taxon>Actinomycetota</taxon>
        <taxon>Actinomycetes</taxon>
        <taxon>Micromonosporales</taxon>
        <taxon>Micromonosporaceae</taxon>
        <taxon>Planosporangium</taxon>
    </lineage>
</organism>
<dbReference type="Proteomes" id="UP000722989">
    <property type="component" value="Unassembled WGS sequence"/>
</dbReference>
<dbReference type="Pfam" id="PF00933">
    <property type="entry name" value="Glyco_hydro_3"/>
    <property type="match status" value="1"/>
</dbReference>
<comment type="caution">
    <text evidence="5">The sequence shown here is derived from an EMBL/GenBank/DDBJ whole genome shotgun (WGS) entry which is preliminary data.</text>
</comment>
<dbReference type="PANTHER" id="PTHR30480">
    <property type="entry name" value="BETA-HEXOSAMINIDASE-RELATED"/>
    <property type="match status" value="1"/>
</dbReference>
<dbReference type="Gene3D" id="3.20.20.300">
    <property type="entry name" value="Glycoside hydrolase, family 3, N-terminal domain"/>
    <property type="match status" value="1"/>
</dbReference>
<comment type="similarity">
    <text evidence="1">Belongs to the glycosyl hydrolase 3 family.</text>
</comment>
<evidence type="ECO:0000256" key="1">
    <source>
        <dbReference type="ARBA" id="ARBA00005336"/>
    </source>
</evidence>
<proteinExistence type="inferred from homology"/>
<dbReference type="InterPro" id="IPR001764">
    <property type="entry name" value="Glyco_hydro_3_N"/>
</dbReference>
<name>A0ABX0Y8H0_9ACTN</name>
<keyword evidence="2" id="KW-0378">Hydrolase</keyword>
<accession>A0ABX0Y8H0</accession>
<dbReference type="InterPro" id="IPR017853">
    <property type="entry name" value="GH"/>
</dbReference>
<dbReference type="EMBL" id="JAATVY010000032">
    <property type="protein sequence ID" value="NJC73564.1"/>
    <property type="molecule type" value="Genomic_DNA"/>
</dbReference>
<keyword evidence="6" id="KW-1185">Reference proteome</keyword>
<dbReference type="PANTHER" id="PTHR30480:SF14">
    <property type="entry name" value="HYDROLASE, PUTATIVE (AFU_ORTHOLOGUE AFUA_4G13770)-RELATED"/>
    <property type="match status" value="1"/>
</dbReference>
<dbReference type="InterPro" id="IPR050226">
    <property type="entry name" value="NagZ_Beta-hexosaminidase"/>
</dbReference>